<feature type="region of interest" description="Disordered" evidence="1">
    <location>
        <begin position="1"/>
        <end position="26"/>
    </location>
</feature>
<evidence type="ECO:0000256" key="1">
    <source>
        <dbReference type="SAM" id="MobiDB-lite"/>
    </source>
</evidence>
<reference evidence="2 3" key="1">
    <citation type="journal article" date="2023" name="G3 (Bethesda)">
        <title>A chromosome-length genome assembly and annotation of blackberry (Rubus argutus, cv. 'Hillquist').</title>
        <authorList>
            <person name="Bruna T."/>
            <person name="Aryal R."/>
            <person name="Dudchenko O."/>
            <person name="Sargent D.J."/>
            <person name="Mead D."/>
            <person name="Buti M."/>
            <person name="Cavallini A."/>
            <person name="Hytonen T."/>
            <person name="Andres J."/>
            <person name="Pham M."/>
            <person name="Weisz D."/>
            <person name="Mascagni F."/>
            <person name="Usai G."/>
            <person name="Natali L."/>
            <person name="Bassil N."/>
            <person name="Fernandez G.E."/>
            <person name="Lomsadze A."/>
            <person name="Armour M."/>
            <person name="Olukolu B."/>
            <person name="Poorten T."/>
            <person name="Britton C."/>
            <person name="Davik J."/>
            <person name="Ashrafi H."/>
            <person name="Aiden E.L."/>
            <person name="Borodovsky M."/>
            <person name="Worthington M."/>
        </authorList>
    </citation>
    <scope>NUCLEOTIDE SEQUENCE [LARGE SCALE GENOMIC DNA]</scope>
    <source>
        <strain evidence="2">PI 553951</strain>
    </source>
</reference>
<comment type="caution">
    <text evidence="2">The sequence shown here is derived from an EMBL/GenBank/DDBJ whole genome shotgun (WGS) entry which is preliminary data.</text>
</comment>
<proteinExistence type="predicted"/>
<keyword evidence="3" id="KW-1185">Reference proteome</keyword>
<gene>
    <name evidence="2" type="ORF">M0R45_009114</name>
</gene>
<dbReference type="Proteomes" id="UP001457282">
    <property type="component" value="Unassembled WGS sequence"/>
</dbReference>
<evidence type="ECO:0000313" key="2">
    <source>
        <dbReference type="EMBL" id="KAK9943508.1"/>
    </source>
</evidence>
<dbReference type="AlphaFoldDB" id="A0AAW1Y320"/>
<protein>
    <submittedName>
        <fullName evidence="2">Uncharacterized protein</fullName>
    </submittedName>
</protein>
<accession>A0AAW1Y320</accession>
<name>A0AAW1Y320_RUBAR</name>
<evidence type="ECO:0000313" key="3">
    <source>
        <dbReference type="Proteomes" id="UP001457282"/>
    </source>
</evidence>
<sequence>MQRRGKTRLSDERRCKVAAAGRSGRRERGQRLWWLEEEHGLGMVGVNINYGGEGFDEFELGWLQLMVMVWIAALDPLKEKRSHKAGDQGA</sequence>
<organism evidence="2 3">
    <name type="scientific">Rubus argutus</name>
    <name type="common">Southern blackberry</name>
    <dbReference type="NCBI Taxonomy" id="59490"/>
    <lineage>
        <taxon>Eukaryota</taxon>
        <taxon>Viridiplantae</taxon>
        <taxon>Streptophyta</taxon>
        <taxon>Embryophyta</taxon>
        <taxon>Tracheophyta</taxon>
        <taxon>Spermatophyta</taxon>
        <taxon>Magnoliopsida</taxon>
        <taxon>eudicotyledons</taxon>
        <taxon>Gunneridae</taxon>
        <taxon>Pentapetalae</taxon>
        <taxon>rosids</taxon>
        <taxon>fabids</taxon>
        <taxon>Rosales</taxon>
        <taxon>Rosaceae</taxon>
        <taxon>Rosoideae</taxon>
        <taxon>Rosoideae incertae sedis</taxon>
        <taxon>Rubus</taxon>
    </lineage>
</organism>
<dbReference type="EMBL" id="JBEDUW010000002">
    <property type="protein sequence ID" value="KAK9943508.1"/>
    <property type="molecule type" value="Genomic_DNA"/>
</dbReference>